<dbReference type="GO" id="GO:0016874">
    <property type="term" value="F:ligase activity"/>
    <property type="evidence" value="ECO:0007669"/>
    <property type="project" value="UniProtKB-KW"/>
</dbReference>
<dbReference type="InterPro" id="IPR042099">
    <property type="entry name" value="ANL_N_sf"/>
</dbReference>
<dbReference type="PANTHER" id="PTHR22754:SF32">
    <property type="entry name" value="DISCO-INTERACTING PROTEIN 2"/>
    <property type="match status" value="1"/>
</dbReference>
<evidence type="ECO:0000313" key="7">
    <source>
        <dbReference type="EMBL" id="PIW18409.1"/>
    </source>
</evidence>
<evidence type="ECO:0000256" key="3">
    <source>
        <dbReference type="ARBA" id="ARBA00022832"/>
    </source>
</evidence>
<dbReference type="Pfam" id="PF23024">
    <property type="entry name" value="AMP-dom_DIP2-like"/>
    <property type="match status" value="1"/>
</dbReference>
<keyword evidence="4" id="KW-0443">Lipid metabolism</keyword>
<dbReference type="GO" id="GO:0005886">
    <property type="term" value="C:plasma membrane"/>
    <property type="evidence" value="ECO:0007669"/>
    <property type="project" value="TreeGrafter"/>
</dbReference>
<dbReference type="GO" id="GO:0006633">
    <property type="term" value="P:fatty acid biosynthetic process"/>
    <property type="evidence" value="ECO:0007669"/>
    <property type="project" value="TreeGrafter"/>
</dbReference>
<evidence type="ECO:0000313" key="8">
    <source>
        <dbReference type="Proteomes" id="UP000231019"/>
    </source>
</evidence>
<dbReference type="Gene3D" id="3.40.50.12780">
    <property type="entry name" value="N-terminal domain of ligase-like"/>
    <property type="match status" value="1"/>
</dbReference>
<dbReference type="FunFam" id="3.40.50.12780:FF:000013">
    <property type="entry name" value="Long-chain-fatty-acid--AMP ligase FadD32"/>
    <property type="match status" value="1"/>
</dbReference>
<gene>
    <name evidence="7" type="ORF">COW36_03720</name>
</gene>
<feature type="domain" description="AMP-binding enzyme C-terminal" evidence="6">
    <location>
        <begin position="447"/>
        <end position="558"/>
    </location>
</feature>
<dbReference type="PANTHER" id="PTHR22754">
    <property type="entry name" value="DISCO-INTERACTING PROTEIN 2 DIP2 -RELATED"/>
    <property type="match status" value="1"/>
</dbReference>
<keyword evidence="3" id="KW-0276">Fatty acid metabolism</keyword>
<proteinExistence type="inferred from homology"/>
<evidence type="ECO:0000256" key="4">
    <source>
        <dbReference type="ARBA" id="ARBA00023098"/>
    </source>
</evidence>
<dbReference type="InterPro" id="IPR000873">
    <property type="entry name" value="AMP-dep_synth/lig_dom"/>
</dbReference>
<dbReference type="InterPro" id="IPR025110">
    <property type="entry name" value="AMP-bd_C"/>
</dbReference>
<evidence type="ECO:0000259" key="6">
    <source>
        <dbReference type="Pfam" id="PF23024"/>
    </source>
</evidence>
<sequence>MSRLTETCLRLENQKRPQLFTHWHEQENRCERISGAAFFEQVNRMASALQKKYPAQSRILLLFEPGLGFPLAFWACLKAGMVAVPTYPPADPRTRQRFLEIAKDAQASAVLTSEKILKKFQWIRYLLSSLRRMKWHALEELCQEAIIELAPAKETDLALLQYTSGSTASPRGVMLSHANVYANASALAAPWKLMPAIQEHFVSWLPLYHDMGLMCGVIFPLYTGAASTLFSPLYFLQKPRRWLQVLSETQGTISAAPNFAYELCLKKITPDQLEGLDLSNWRVTLNGAEAIQAETLQAFSERFSTVGFKSNCFYNAYGLAETTVFVAGGKPLSEPRIHRFSSQALSQNRIVPDPEGRALVGLGQVWEDTQLQIVNPDSLTTCAENEIGEIWLQGSSVGMGYWHKTEQTEATFSAQLADHPEQGKWLRTGDLGFVYQGDLFITGRIKELIILQGQNHSPPLIEKAVQTASDAFRKGCGAAFSTGEAPERLILVQEIKKDCSLSHAELEKIAKKALAESEGLRLDILYPIEAGSLPKTSSGKIQRNQVKQLYLKGKLKAWKK</sequence>
<evidence type="ECO:0000259" key="5">
    <source>
        <dbReference type="Pfam" id="PF00501"/>
    </source>
</evidence>
<dbReference type="InterPro" id="IPR045851">
    <property type="entry name" value="AMP-bd_C_sf"/>
</dbReference>
<dbReference type="Gene3D" id="3.30.300.30">
    <property type="match status" value="1"/>
</dbReference>
<reference evidence="7 8" key="1">
    <citation type="submission" date="2017-09" db="EMBL/GenBank/DDBJ databases">
        <title>Depth-based differentiation of microbial function through sediment-hosted aquifers and enrichment of novel symbionts in the deep terrestrial subsurface.</title>
        <authorList>
            <person name="Probst A.J."/>
            <person name="Ladd B."/>
            <person name="Jarett J.K."/>
            <person name="Geller-Mcgrath D.E."/>
            <person name="Sieber C.M."/>
            <person name="Emerson J.B."/>
            <person name="Anantharaman K."/>
            <person name="Thomas B.C."/>
            <person name="Malmstrom R."/>
            <person name="Stieglmeier M."/>
            <person name="Klingl A."/>
            <person name="Woyke T."/>
            <person name="Ryan C.M."/>
            <person name="Banfield J.F."/>
        </authorList>
    </citation>
    <scope>NUCLEOTIDE SEQUENCE [LARGE SCALE GENOMIC DNA]</scope>
    <source>
        <strain evidence="7">CG17_big_fil_post_rev_8_21_14_2_50_48_46</strain>
    </source>
</reference>
<dbReference type="Proteomes" id="UP000231019">
    <property type="component" value="Unassembled WGS sequence"/>
</dbReference>
<protein>
    <submittedName>
        <fullName evidence="7">Uncharacterized protein</fullName>
    </submittedName>
</protein>
<keyword evidence="2" id="KW-0436">Ligase</keyword>
<dbReference type="SUPFAM" id="SSF56801">
    <property type="entry name" value="Acetyl-CoA synthetase-like"/>
    <property type="match status" value="1"/>
</dbReference>
<organism evidence="7 8">
    <name type="scientific">bacterium (Candidatus Blackallbacteria) CG17_big_fil_post_rev_8_21_14_2_50_48_46</name>
    <dbReference type="NCBI Taxonomy" id="2014261"/>
    <lineage>
        <taxon>Bacteria</taxon>
        <taxon>Candidatus Blackallbacteria</taxon>
    </lineage>
</organism>
<dbReference type="AlphaFoldDB" id="A0A2M7G8H6"/>
<comment type="similarity">
    <text evidence="1">Belongs to the ATP-dependent AMP-binding enzyme family.</text>
</comment>
<evidence type="ECO:0000256" key="1">
    <source>
        <dbReference type="ARBA" id="ARBA00006432"/>
    </source>
</evidence>
<dbReference type="Pfam" id="PF00501">
    <property type="entry name" value="AMP-binding"/>
    <property type="match status" value="1"/>
</dbReference>
<dbReference type="InterPro" id="IPR040097">
    <property type="entry name" value="FAAL/FAAC"/>
</dbReference>
<dbReference type="EMBL" id="PFFQ01000012">
    <property type="protein sequence ID" value="PIW18409.1"/>
    <property type="molecule type" value="Genomic_DNA"/>
</dbReference>
<dbReference type="GO" id="GO:0070566">
    <property type="term" value="F:adenylyltransferase activity"/>
    <property type="evidence" value="ECO:0007669"/>
    <property type="project" value="TreeGrafter"/>
</dbReference>
<dbReference type="GO" id="GO:0071766">
    <property type="term" value="P:Actinobacterium-type cell wall biogenesis"/>
    <property type="evidence" value="ECO:0007669"/>
    <property type="project" value="UniProtKB-ARBA"/>
</dbReference>
<feature type="domain" description="AMP-dependent synthetase/ligase" evidence="5">
    <location>
        <begin position="29"/>
        <end position="402"/>
    </location>
</feature>
<evidence type="ECO:0000256" key="2">
    <source>
        <dbReference type="ARBA" id="ARBA00022598"/>
    </source>
</evidence>
<name>A0A2M7G8H6_9BACT</name>
<accession>A0A2M7G8H6</accession>
<comment type="caution">
    <text evidence="7">The sequence shown here is derived from an EMBL/GenBank/DDBJ whole genome shotgun (WGS) entry which is preliminary data.</text>
</comment>
<dbReference type="CDD" id="cd05931">
    <property type="entry name" value="FAAL"/>
    <property type="match status" value="1"/>
</dbReference>